<dbReference type="eggNOG" id="COG0438">
    <property type="taxonomic scope" value="Bacteria"/>
</dbReference>
<dbReference type="OrthoDB" id="433681at2"/>
<evidence type="ECO:0000313" key="5">
    <source>
        <dbReference type="EMBL" id="ABE49022.1"/>
    </source>
</evidence>
<dbReference type="AlphaFoldDB" id="Q1H3B5"/>
<dbReference type="RefSeq" id="WP_011479119.1">
    <property type="nucleotide sequence ID" value="NC_007947.1"/>
</dbReference>
<dbReference type="Pfam" id="PF00534">
    <property type="entry name" value="Glycos_transf_1"/>
    <property type="match status" value="1"/>
</dbReference>
<feature type="domain" description="Glycosyl transferase family 1" evidence="3">
    <location>
        <begin position="194"/>
        <end position="343"/>
    </location>
</feature>
<dbReference type="Proteomes" id="UP000002440">
    <property type="component" value="Chromosome"/>
</dbReference>
<keyword evidence="6" id="KW-1185">Reference proteome</keyword>
<dbReference type="KEGG" id="mfa:Mfla_0754"/>
<evidence type="ECO:0000256" key="2">
    <source>
        <dbReference type="ARBA" id="ARBA00022679"/>
    </source>
</evidence>
<dbReference type="SUPFAM" id="SSF53756">
    <property type="entry name" value="UDP-Glycosyltransferase/glycogen phosphorylase"/>
    <property type="match status" value="1"/>
</dbReference>
<protein>
    <submittedName>
        <fullName evidence="5">Glycosyl transferase, group 1</fullName>
    </submittedName>
</protein>
<dbReference type="HOGENOM" id="CLU_009583_44_2_4"/>
<evidence type="ECO:0000256" key="1">
    <source>
        <dbReference type="ARBA" id="ARBA00022676"/>
    </source>
</evidence>
<dbReference type="STRING" id="265072.Mfla_0754"/>
<evidence type="ECO:0000313" key="6">
    <source>
        <dbReference type="Proteomes" id="UP000002440"/>
    </source>
</evidence>
<evidence type="ECO:0000259" key="4">
    <source>
        <dbReference type="Pfam" id="PF13439"/>
    </source>
</evidence>
<accession>Q1H3B5</accession>
<dbReference type="GO" id="GO:0016757">
    <property type="term" value="F:glycosyltransferase activity"/>
    <property type="evidence" value="ECO:0007669"/>
    <property type="project" value="UniProtKB-KW"/>
</dbReference>
<dbReference type="EMBL" id="CP000284">
    <property type="protein sequence ID" value="ABE49022.1"/>
    <property type="molecule type" value="Genomic_DNA"/>
</dbReference>
<organism evidence="5 6">
    <name type="scientific">Methylobacillus flagellatus (strain ATCC 51484 / DSM 6875 / VKM B-1610 / KT)</name>
    <dbReference type="NCBI Taxonomy" id="265072"/>
    <lineage>
        <taxon>Bacteria</taxon>
        <taxon>Pseudomonadati</taxon>
        <taxon>Pseudomonadota</taxon>
        <taxon>Betaproteobacteria</taxon>
        <taxon>Nitrosomonadales</taxon>
        <taxon>Methylophilaceae</taxon>
        <taxon>Methylobacillus</taxon>
    </lineage>
</organism>
<dbReference type="CDD" id="cd03801">
    <property type="entry name" value="GT4_PimA-like"/>
    <property type="match status" value="1"/>
</dbReference>
<dbReference type="CAZy" id="GT4">
    <property type="family name" value="Glycosyltransferase Family 4"/>
</dbReference>
<keyword evidence="1" id="KW-0328">Glycosyltransferase</keyword>
<reference evidence="5 6" key="1">
    <citation type="submission" date="2006-03" db="EMBL/GenBank/DDBJ databases">
        <title>Complete sequence of Methylobacillus flagellatus KT.</title>
        <authorList>
            <consortium name="US DOE Joint Genome Institute"/>
            <person name="Copeland A."/>
            <person name="Lucas S."/>
            <person name="Lapidus A."/>
            <person name="Barry K."/>
            <person name="Detter J.C."/>
            <person name="Glavina del Rio T."/>
            <person name="Hammon N."/>
            <person name="Israni S."/>
            <person name="Dalin E."/>
            <person name="Tice H."/>
            <person name="Pitluck S."/>
            <person name="Brettin T."/>
            <person name="Bruce D."/>
            <person name="Han C."/>
            <person name="Tapia R."/>
            <person name="Saunders E."/>
            <person name="Gilna P."/>
            <person name="Schmutz J."/>
            <person name="Larimer F."/>
            <person name="Land M."/>
            <person name="Kyrpides N."/>
            <person name="Anderson I."/>
            <person name="Richardson P."/>
        </authorList>
    </citation>
    <scope>NUCLEOTIDE SEQUENCE [LARGE SCALE GENOMIC DNA]</scope>
    <source>
        <strain evidence="6">KT / ATCC 51484 / DSM 6875</strain>
    </source>
</reference>
<dbReference type="PANTHER" id="PTHR12526:SF510">
    <property type="entry name" value="D-INOSITOL 3-PHOSPHATE GLYCOSYLTRANSFERASE"/>
    <property type="match status" value="1"/>
</dbReference>
<dbReference type="Pfam" id="PF13439">
    <property type="entry name" value="Glyco_transf_4"/>
    <property type="match status" value="1"/>
</dbReference>
<keyword evidence="2 5" id="KW-0808">Transferase</keyword>
<dbReference type="Gene3D" id="3.40.50.2000">
    <property type="entry name" value="Glycogen Phosphorylase B"/>
    <property type="match status" value="2"/>
</dbReference>
<sequence length="391" mass="44700">MKFAFLIFKYFPYGGMQRDMLRTATRLAEAGHSVDIFTMSWDGEMPQVGAAHGRISVHIMPAKGWFNFRKYQDFIRQAQARIACEFNVDLIVGYNRMGGLDVYFAADPCFIERAHTQRNWLYRLTPRYRWFQRTEQVIFSPQGKTQVLMVDMAEKAVFQRWYHTQDDRFHYIPPYLSGERLQLHDRAEMRAYLRNAFNLPPETKIALLVGSGFYMKGLDRAVHALASLPADMRQDFKLIAIGQDKPAPFIRMASKLKVADNLIISRGRPDIPQLMQGADFYLHPAYRENTGLVILEAMASGVPVLATASCGYAVHVQKADAGQVVPLPFEQAVLNRMLEEMVSLVHARDARLEKWRDNGLRHAHRLMTENDGSAEAAIMLRIAGKKQEDAI</sequence>
<gene>
    <name evidence="5" type="ordered locus">Mfla_0754</name>
</gene>
<proteinExistence type="predicted"/>
<name>Q1H3B5_METFK</name>
<feature type="domain" description="Glycosyltransferase subfamily 4-like N-terminal" evidence="4">
    <location>
        <begin position="13"/>
        <end position="174"/>
    </location>
</feature>
<dbReference type="InterPro" id="IPR028098">
    <property type="entry name" value="Glyco_trans_4-like_N"/>
</dbReference>
<dbReference type="PANTHER" id="PTHR12526">
    <property type="entry name" value="GLYCOSYLTRANSFERASE"/>
    <property type="match status" value="1"/>
</dbReference>
<dbReference type="InterPro" id="IPR001296">
    <property type="entry name" value="Glyco_trans_1"/>
</dbReference>
<evidence type="ECO:0000259" key="3">
    <source>
        <dbReference type="Pfam" id="PF00534"/>
    </source>
</evidence>